<keyword evidence="1" id="KW-1133">Transmembrane helix</keyword>
<feature type="transmembrane region" description="Helical" evidence="1">
    <location>
        <begin position="39"/>
        <end position="62"/>
    </location>
</feature>
<keyword evidence="3" id="KW-1185">Reference proteome</keyword>
<reference evidence="2" key="1">
    <citation type="submission" date="2022-12" db="EMBL/GenBank/DDBJ databases">
        <title>Peptostreptococcus.</title>
        <authorList>
            <person name="Lee S.H."/>
        </authorList>
    </citation>
    <scope>NUCLEOTIDE SEQUENCE</scope>
    <source>
        <strain evidence="2">CBA3647</strain>
    </source>
</reference>
<proteinExistence type="predicted"/>
<evidence type="ECO:0000313" key="2">
    <source>
        <dbReference type="EMBL" id="WAW15635.1"/>
    </source>
</evidence>
<dbReference type="Proteomes" id="UP001164187">
    <property type="component" value="Chromosome"/>
</dbReference>
<dbReference type="EMBL" id="CP114052">
    <property type="protein sequence ID" value="WAW15635.1"/>
    <property type="molecule type" value="Genomic_DNA"/>
</dbReference>
<dbReference type="RefSeq" id="WP_269312311.1">
    <property type="nucleotide sequence ID" value="NZ_CP114052.1"/>
</dbReference>
<evidence type="ECO:0000256" key="1">
    <source>
        <dbReference type="SAM" id="Phobius"/>
    </source>
</evidence>
<protein>
    <submittedName>
        <fullName evidence="2">Uncharacterized protein</fullName>
    </submittedName>
</protein>
<accession>A0ABY7JR88</accession>
<gene>
    <name evidence="2" type="ORF">O0R46_04090</name>
</gene>
<organism evidence="2 3">
    <name type="scientific">Peptostreptococcus equinus</name>
    <dbReference type="NCBI Taxonomy" id="3003601"/>
    <lineage>
        <taxon>Bacteria</taxon>
        <taxon>Bacillati</taxon>
        <taxon>Bacillota</taxon>
        <taxon>Clostridia</taxon>
        <taxon>Peptostreptococcales</taxon>
        <taxon>Peptostreptococcaceae</taxon>
        <taxon>Peptostreptococcus</taxon>
    </lineage>
</organism>
<sequence>MIKKYIYKFYGNRKDNYIDEKNKIHNINNLFYTSEKANLSINCLIIMLFIISIIMVSTSIYAQNFSFYKEEEKLIYVDYKSKLIIKVAQINAFYALEQILKENKDSIYFIKECSDKNGEFINSIINKKFYNHDNIIYGISRTEDGLYRIIKEKNYIDIYMDSFLKEGKYIRNKSFVIRVINPYEISQEGTTSKQSIYDQYKIEFTNNMDSNKIKTLIKILEV</sequence>
<keyword evidence="1" id="KW-0812">Transmembrane</keyword>
<keyword evidence="1" id="KW-0472">Membrane</keyword>
<evidence type="ECO:0000313" key="3">
    <source>
        <dbReference type="Proteomes" id="UP001164187"/>
    </source>
</evidence>
<name>A0ABY7JR88_9FIRM</name>